<feature type="region of interest" description="Disordered" evidence="1">
    <location>
        <begin position="1"/>
        <end position="31"/>
    </location>
</feature>
<evidence type="ECO:0000259" key="2">
    <source>
        <dbReference type="Pfam" id="PF00582"/>
    </source>
</evidence>
<name>A0A8T4GI85_9EURY</name>
<dbReference type="InterPro" id="IPR014729">
    <property type="entry name" value="Rossmann-like_a/b/a_fold"/>
</dbReference>
<accession>A0A8T4GI85</accession>
<organism evidence="3 4">
    <name type="scientific">Halorubrum alkaliphilum</name>
    <dbReference type="NCBI Taxonomy" id="261290"/>
    <lineage>
        <taxon>Archaea</taxon>
        <taxon>Methanobacteriati</taxon>
        <taxon>Methanobacteriota</taxon>
        <taxon>Stenosarchaea group</taxon>
        <taxon>Halobacteria</taxon>
        <taxon>Halobacteriales</taxon>
        <taxon>Haloferacaceae</taxon>
        <taxon>Halorubrum</taxon>
    </lineage>
</organism>
<keyword evidence="4" id="KW-1185">Reference proteome</keyword>
<evidence type="ECO:0000313" key="3">
    <source>
        <dbReference type="EMBL" id="MBP1923330.1"/>
    </source>
</evidence>
<proteinExistence type="predicted"/>
<protein>
    <submittedName>
        <fullName evidence="3">Nucleotide-binding universal stress UspA family protein</fullName>
    </submittedName>
</protein>
<dbReference type="OrthoDB" id="43026at2157"/>
<dbReference type="Proteomes" id="UP000823588">
    <property type="component" value="Unassembled WGS sequence"/>
</dbReference>
<evidence type="ECO:0000256" key="1">
    <source>
        <dbReference type="SAM" id="MobiDB-lite"/>
    </source>
</evidence>
<reference evidence="3" key="1">
    <citation type="submission" date="2021-03" db="EMBL/GenBank/DDBJ databases">
        <title>Genomic Encyclopedia of Type Strains, Phase IV (KMG-IV): sequencing the most valuable type-strain genomes for metagenomic binning, comparative biology and taxonomic classification.</title>
        <authorList>
            <person name="Goeker M."/>
        </authorList>
    </citation>
    <scope>NUCLEOTIDE SEQUENCE</scope>
    <source>
        <strain evidence="3">DSM 23564</strain>
    </source>
</reference>
<evidence type="ECO:0000313" key="4">
    <source>
        <dbReference type="Proteomes" id="UP000823588"/>
    </source>
</evidence>
<dbReference type="Gene3D" id="3.40.50.620">
    <property type="entry name" value="HUPs"/>
    <property type="match status" value="1"/>
</dbReference>
<dbReference type="EMBL" id="JAGGKQ010000019">
    <property type="protein sequence ID" value="MBP1923330.1"/>
    <property type="molecule type" value="Genomic_DNA"/>
</dbReference>
<gene>
    <name evidence="3" type="ORF">J2751_002369</name>
</gene>
<feature type="compositionally biased region" description="Acidic residues" evidence="1">
    <location>
        <begin position="1"/>
        <end position="10"/>
    </location>
</feature>
<dbReference type="RefSeq" id="WP_209486191.1">
    <property type="nucleotide sequence ID" value="NZ_JAGGKQ010000019.1"/>
</dbReference>
<feature type="domain" description="UspA" evidence="2">
    <location>
        <begin position="70"/>
        <end position="193"/>
    </location>
</feature>
<comment type="caution">
    <text evidence="3">The sequence shown here is derived from an EMBL/GenBank/DDBJ whole genome shotgun (WGS) entry which is preliminary data.</text>
</comment>
<sequence length="202" mass="20672">MYGSDADDGGGGEPTVEEAGTGGTTGHPSVVDTASLDTVVHGAAAETPTVRRATLKNEDRVERPNRVASILVAVGAGPHSGATVDVAKRLAEATDAWLELFHVTPGESATDATNPPPDGQALLTAARERVAEFERADRFLVEGESAAAAIAEQSAYYDLVVVGATTTGTVGRFVFGCTTDAVVDDAAVPVVVVESDEPTPLL</sequence>
<dbReference type="AlphaFoldDB" id="A0A8T4GI85"/>
<dbReference type="SUPFAM" id="SSF52402">
    <property type="entry name" value="Adenine nucleotide alpha hydrolases-like"/>
    <property type="match status" value="1"/>
</dbReference>
<dbReference type="InterPro" id="IPR006016">
    <property type="entry name" value="UspA"/>
</dbReference>
<dbReference type="Pfam" id="PF00582">
    <property type="entry name" value="Usp"/>
    <property type="match status" value="1"/>
</dbReference>